<dbReference type="Proteomes" id="UP001164746">
    <property type="component" value="Chromosome 3"/>
</dbReference>
<feature type="region of interest" description="Disordered" evidence="1">
    <location>
        <begin position="1"/>
        <end position="36"/>
    </location>
</feature>
<accession>A0ABY7DP92</accession>
<keyword evidence="3" id="KW-1185">Reference proteome</keyword>
<evidence type="ECO:0000313" key="3">
    <source>
        <dbReference type="Proteomes" id="UP001164746"/>
    </source>
</evidence>
<gene>
    <name evidence="2" type="ORF">MAR_023114</name>
</gene>
<protein>
    <submittedName>
        <fullName evidence="2">Uncharacterized protein</fullName>
    </submittedName>
</protein>
<organism evidence="2 3">
    <name type="scientific">Mya arenaria</name>
    <name type="common">Soft-shell clam</name>
    <dbReference type="NCBI Taxonomy" id="6604"/>
    <lineage>
        <taxon>Eukaryota</taxon>
        <taxon>Metazoa</taxon>
        <taxon>Spiralia</taxon>
        <taxon>Lophotrochozoa</taxon>
        <taxon>Mollusca</taxon>
        <taxon>Bivalvia</taxon>
        <taxon>Autobranchia</taxon>
        <taxon>Heteroconchia</taxon>
        <taxon>Euheterodonta</taxon>
        <taxon>Imparidentia</taxon>
        <taxon>Neoheterodontei</taxon>
        <taxon>Myida</taxon>
        <taxon>Myoidea</taxon>
        <taxon>Myidae</taxon>
        <taxon>Mya</taxon>
    </lineage>
</organism>
<feature type="compositionally biased region" description="Basic and acidic residues" evidence="1">
    <location>
        <begin position="1"/>
        <end position="10"/>
    </location>
</feature>
<reference evidence="2" key="1">
    <citation type="submission" date="2022-11" db="EMBL/GenBank/DDBJ databases">
        <title>Centuries of genome instability and evolution in soft-shell clam transmissible cancer (bioRxiv).</title>
        <authorList>
            <person name="Hart S.F.M."/>
            <person name="Yonemitsu M.A."/>
            <person name="Giersch R.M."/>
            <person name="Beal B.F."/>
            <person name="Arriagada G."/>
            <person name="Davis B.W."/>
            <person name="Ostrander E.A."/>
            <person name="Goff S.P."/>
            <person name="Metzger M.J."/>
        </authorList>
    </citation>
    <scope>NUCLEOTIDE SEQUENCE</scope>
    <source>
        <strain evidence="2">MELC-2E11</strain>
        <tissue evidence="2">Siphon/mantle</tissue>
    </source>
</reference>
<sequence>MPGQRERSELLDEDGASETNSRKAHTVPIDSDSDDSDDRFLKSVFPISNKAENILAVPSIDSIVGNLLLKKYGQKAVKSQSLCSQPMKDLEKIAYQGQHAARMGTVINVYMQQALRNLLSKLTDKQCNIDSAIVCGTFCHKY</sequence>
<evidence type="ECO:0000313" key="2">
    <source>
        <dbReference type="EMBL" id="WAQ98741.1"/>
    </source>
</evidence>
<dbReference type="EMBL" id="CP111014">
    <property type="protein sequence ID" value="WAQ98741.1"/>
    <property type="molecule type" value="Genomic_DNA"/>
</dbReference>
<name>A0ABY7DP92_MYAAR</name>
<proteinExistence type="predicted"/>
<evidence type="ECO:0000256" key="1">
    <source>
        <dbReference type="SAM" id="MobiDB-lite"/>
    </source>
</evidence>